<dbReference type="Proteomes" id="UP000054166">
    <property type="component" value="Unassembled WGS sequence"/>
</dbReference>
<dbReference type="InParanoid" id="A0A0C3B6G3"/>
<evidence type="ECO:0000313" key="3">
    <source>
        <dbReference type="Proteomes" id="UP000054166"/>
    </source>
</evidence>
<name>A0A0C3B6G3_PILCF</name>
<accession>A0A0C3B6G3</accession>
<feature type="compositionally biased region" description="Basic residues" evidence="1">
    <location>
        <begin position="150"/>
        <end position="162"/>
    </location>
</feature>
<dbReference type="HOGENOM" id="CLU_1636049_0_0_1"/>
<reference evidence="3" key="2">
    <citation type="submission" date="2015-01" db="EMBL/GenBank/DDBJ databases">
        <title>Evolutionary Origins and Diversification of the Mycorrhizal Mutualists.</title>
        <authorList>
            <consortium name="DOE Joint Genome Institute"/>
            <consortium name="Mycorrhizal Genomics Consortium"/>
            <person name="Kohler A."/>
            <person name="Kuo A."/>
            <person name="Nagy L.G."/>
            <person name="Floudas D."/>
            <person name="Copeland A."/>
            <person name="Barry K.W."/>
            <person name="Cichocki N."/>
            <person name="Veneault-Fourrey C."/>
            <person name="LaButti K."/>
            <person name="Lindquist E.A."/>
            <person name="Lipzen A."/>
            <person name="Lundell T."/>
            <person name="Morin E."/>
            <person name="Murat C."/>
            <person name="Riley R."/>
            <person name="Ohm R."/>
            <person name="Sun H."/>
            <person name="Tunlid A."/>
            <person name="Henrissat B."/>
            <person name="Grigoriev I.V."/>
            <person name="Hibbett D.S."/>
            <person name="Martin F."/>
        </authorList>
    </citation>
    <scope>NUCLEOTIDE SEQUENCE [LARGE SCALE GENOMIC DNA]</scope>
    <source>
        <strain evidence="3">F 1598</strain>
    </source>
</reference>
<reference evidence="2 3" key="1">
    <citation type="submission" date="2014-04" db="EMBL/GenBank/DDBJ databases">
        <authorList>
            <consortium name="DOE Joint Genome Institute"/>
            <person name="Kuo A."/>
            <person name="Tarkka M."/>
            <person name="Buscot F."/>
            <person name="Kohler A."/>
            <person name="Nagy L.G."/>
            <person name="Floudas D."/>
            <person name="Copeland A."/>
            <person name="Barry K.W."/>
            <person name="Cichocki N."/>
            <person name="Veneault-Fourrey C."/>
            <person name="LaButti K."/>
            <person name="Lindquist E.A."/>
            <person name="Lipzen A."/>
            <person name="Lundell T."/>
            <person name="Morin E."/>
            <person name="Murat C."/>
            <person name="Sun H."/>
            <person name="Tunlid A."/>
            <person name="Henrissat B."/>
            <person name="Grigoriev I.V."/>
            <person name="Hibbett D.S."/>
            <person name="Martin F."/>
            <person name="Nordberg H.P."/>
            <person name="Cantor M.N."/>
            <person name="Hua S.X."/>
        </authorList>
    </citation>
    <scope>NUCLEOTIDE SEQUENCE [LARGE SCALE GENOMIC DNA]</scope>
    <source>
        <strain evidence="2 3">F 1598</strain>
    </source>
</reference>
<keyword evidence="3" id="KW-1185">Reference proteome</keyword>
<dbReference type="AlphaFoldDB" id="A0A0C3B6G3"/>
<organism evidence="2 3">
    <name type="scientific">Piloderma croceum (strain F 1598)</name>
    <dbReference type="NCBI Taxonomy" id="765440"/>
    <lineage>
        <taxon>Eukaryota</taxon>
        <taxon>Fungi</taxon>
        <taxon>Dikarya</taxon>
        <taxon>Basidiomycota</taxon>
        <taxon>Agaricomycotina</taxon>
        <taxon>Agaricomycetes</taxon>
        <taxon>Agaricomycetidae</taxon>
        <taxon>Atheliales</taxon>
        <taxon>Atheliaceae</taxon>
        <taxon>Piloderma</taxon>
    </lineage>
</organism>
<sequence length="162" mass="17766">MSLPDDNTEPPASPSLSNECEFVEVTGVLAVTAFSTTVDFDPEWSLSQIANDLRVRLSDNAQQLLKLDSPLGLCGLDIFKSASVQLPGGLQKSITDVKGDEKEEVKFLIMFDLPSDQANIVETYVKDNKENIAIAHGDRLVREEDESKGKNRKGKKKTKAGK</sequence>
<gene>
    <name evidence="2" type="ORF">PILCRDRAFT_15717</name>
</gene>
<protein>
    <submittedName>
        <fullName evidence="2">Uncharacterized protein</fullName>
    </submittedName>
</protein>
<feature type="region of interest" description="Disordered" evidence="1">
    <location>
        <begin position="138"/>
        <end position="162"/>
    </location>
</feature>
<proteinExistence type="predicted"/>
<dbReference type="EMBL" id="KN833102">
    <property type="protein sequence ID" value="KIM72917.1"/>
    <property type="molecule type" value="Genomic_DNA"/>
</dbReference>
<feature type="compositionally biased region" description="Basic and acidic residues" evidence="1">
    <location>
        <begin position="138"/>
        <end position="149"/>
    </location>
</feature>
<evidence type="ECO:0000256" key="1">
    <source>
        <dbReference type="SAM" id="MobiDB-lite"/>
    </source>
</evidence>
<evidence type="ECO:0000313" key="2">
    <source>
        <dbReference type="EMBL" id="KIM72917.1"/>
    </source>
</evidence>